<feature type="domain" description="NERD" evidence="1">
    <location>
        <begin position="111"/>
        <end position="206"/>
    </location>
</feature>
<name>A0A511JCP9_9CELL</name>
<reference evidence="2 3" key="1">
    <citation type="submission" date="2019-07" db="EMBL/GenBank/DDBJ databases">
        <title>Whole genome shotgun sequence of Cellulomonas composti NBRC 100758.</title>
        <authorList>
            <person name="Hosoyama A."/>
            <person name="Uohara A."/>
            <person name="Ohji S."/>
            <person name="Ichikawa N."/>
        </authorList>
    </citation>
    <scope>NUCLEOTIDE SEQUENCE [LARGE SCALE GENOMIC DNA]</scope>
    <source>
        <strain evidence="2 3">NBRC 100758</strain>
    </source>
</reference>
<comment type="caution">
    <text evidence="2">The sequence shown here is derived from an EMBL/GenBank/DDBJ whole genome shotgun (WGS) entry which is preliminary data.</text>
</comment>
<gene>
    <name evidence="2" type="ORF">CCO02nite_24230</name>
</gene>
<accession>A0A511JCP9</accession>
<sequence>MPSGADNGSVDQLLTVRRWRRYGADRLFVTQETGARVGSVDLQSGEVVVDDPELEDRLREAAQEYLRKDVTELVLPMPRQPFDEPMQTAMEAWLGPREPDDERTQRGASLRKRLERLYAEGWHVVHDVPLGRQGSVLEHLLIGPGGIYTVAERRHPGSLVRVHGRNLTVDGAATGYLHAARMEAQRVQGLLLAAGCAEVRVRSILVVQAELETDGVPDPDGTLVVTRTLLPAAVRAMPAALEPDRIAALANVARQRVTWAR</sequence>
<organism evidence="2 3">
    <name type="scientific">Cellulomonas composti</name>
    <dbReference type="NCBI Taxonomy" id="266130"/>
    <lineage>
        <taxon>Bacteria</taxon>
        <taxon>Bacillati</taxon>
        <taxon>Actinomycetota</taxon>
        <taxon>Actinomycetes</taxon>
        <taxon>Micrococcales</taxon>
        <taxon>Cellulomonadaceae</taxon>
        <taxon>Cellulomonas</taxon>
    </lineage>
</organism>
<dbReference type="Proteomes" id="UP000321720">
    <property type="component" value="Unassembled WGS sequence"/>
</dbReference>
<evidence type="ECO:0000313" key="3">
    <source>
        <dbReference type="Proteomes" id="UP000321720"/>
    </source>
</evidence>
<keyword evidence="3" id="KW-1185">Reference proteome</keyword>
<dbReference type="InterPro" id="IPR011528">
    <property type="entry name" value="NERD"/>
</dbReference>
<evidence type="ECO:0000259" key="1">
    <source>
        <dbReference type="Pfam" id="PF08378"/>
    </source>
</evidence>
<dbReference type="EMBL" id="BJWG01000011">
    <property type="protein sequence ID" value="GEL95765.1"/>
    <property type="molecule type" value="Genomic_DNA"/>
</dbReference>
<proteinExistence type="predicted"/>
<protein>
    <recommendedName>
        <fullName evidence="1">NERD domain-containing protein</fullName>
    </recommendedName>
</protein>
<dbReference type="Pfam" id="PF08378">
    <property type="entry name" value="NERD"/>
    <property type="match status" value="1"/>
</dbReference>
<dbReference type="AlphaFoldDB" id="A0A511JCP9"/>
<evidence type="ECO:0000313" key="2">
    <source>
        <dbReference type="EMBL" id="GEL95765.1"/>
    </source>
</evidence>